<keyword evidence="1" id="KW-0812">Transmembrane</keyword>
<keyword evidence="1" id="KW-0472">Membrane</keyword>
<organism evidence="3 4">
    <name type="scientific">Odoribacter splanchnicus</name>
    <dbReference type="NCBI Taxonomy" id="28118"/>
    <lineage>
        <taxon>Bacteria</taxon>
        <taxon>Pseudomonadati</taxon>
        <taxon>Bacteroidota</taxon>
        <taxon>Bacteroidia</taxon>
        <taxon>Bacteroidales</taxon>
        <taxon>Odoribacteraceae</taxon>
        <taxon>Odoribacter</taxon>
    </lineage>
</organism>
<dbReference type="Proteomes" id="UP000283426">
    <property type="component" value="Unassembled WGS sequence"/>
</dbReference>
<keyword evidence="1" id="KW-1133">Transmembrane helix</keyword>
<dbReference type="RefSeq" id="WP_118108633.1">
    <property type="nucleotide sequence ID" value="NZ_JABWDG010000091.1"/>
</dbReference>
<dbReference type="Pfam" id="PF07610">
    <property type="entry name" value="DUF1573"/>
    <property type="match status" value="1"/>
</dbReference>
<dbReference type="PANTHER" id="PTHR37833:SF1">
    <property type="entry name" value="SIGNAL PEPTIDE PROTEIN"/>
    <property type="match status" value="1"/>
</dbReference>
<name>A0A412W1W2_9BACT</name>
<evidence type="ECO:0000313" key="4">
    <source>
        <dbReference type="Proteomes" id="UP000283426"/>
    </source>
</evidence>
<evidence type="ECO:0000256" key="1">
    <source>
        <dbReference type="SAM" id="Phobius"/>
    </source>
</evidence>
<dbReference type="InterPro" id="IPR013783">
    <property type="entry name" value="Ig-like_fold"/>
</dbReference>
<comment type="caution">
    <text evidence="3">The sequence shown here is derived from an EMBL/GenBank/DDBJ whole genome shotgun (WGS) entry which is preliminary data.</text>
</comment>
<dbReference type="AlphaFoldDB" id="A0A412W1W2"/>
<evidence type="ECO:0000313" key="2">
    <source>
        <dbReference type="EMBL" id="MDB9224936.1"/>
    </source>
</evidence>
<evidence type="ECO:0000313" key="3">
    <source>
        <dbReference type="EMBL" id="RGV17689.1"/>
    </source>
</evidence>
<accession>A0A412W1W2</accession>
<dbReference type="EMBL" id="QRYW01000066">
    <property type="protein sequence ID" value="RGV17689.1"/>
    <property type="molecule type" value="Genomic_DNA"/>
</dbReference>
<reference evidence="2" key="2">
    <citation type="submission" date="2023-01" db="EMBL/GenBank/DDBJ databases">
        <title>Human gut microbiome strain richness.</title>
        <authorList>
            <person name="Chen-Liaw A."/>
        </authorList>
    </citation>
    <scope>NUCLEOTIDE SEQUENCE</scope>
    <source>
        <strain evidence="2">RTP21484st1_B7_RTP21484_190118</strain>
    </source>
</reference>
<dbReference type="PROSITE" id="PS51257">
    <property type="entry name" value="PROKAR_LIPOPROTEIN"/>
    <property type="match status" value="1"/>
</dbReference>
<gene>
    <name evidence="3" type="ORF">DWW24_20855</name>
    <name evidence="2" type="ORF">PN645_18330</name>
</gene>
<reference evidence="3 4" key="1">
    <citation type="submission" date="2018-08" db="EMBL/GenBank/DDBJ databases">
        <title>A genome reference for cultivated species of the human gut microbiota.</title>
        <authorList>
            <person name="Zou Y."/>
            <person name="Xue W."/>
            <person name="Luo G."/>
        </authorList>
    </citation>
    <scope>NUCLEOTIDE SEQUENCE [LARGE SCALE GENOMIC DNA]</scope>
    <source>
        <strain evidence="3 4">AF14-6AC</strain>
    </source>
</reference>
<feature type="transmembrane region" description="Helical" evidence="1">
    <location>
        <begin position="6"/>
        <end position="27"/>
    </location>
</feature>
<dbReference type="InterPro" id="IPR011467">
    <property type="entry name" value="DUF1573"/>
</dbReference>
<proteinExistence type="predicted"/>
<dbReference type="EMBL" id="JAQMRD010000035">
    <property type="protein sequence ID" value="MDB9224936.1"/>
    <property type="molecule type" value="Genomic_DNA"/>
</dbReference>
<dbReference type="Proteomes" id="UP001212263">
    <property type="component" value="Unassembled WGS sequence"/>
</dbReference>
<protein>
    <submittedName>
        <fullName evidence="3">DUF1573 domain-containing protein</fullName>
    </submittedName>
</protein>
<sequence>MKPRKIYWTVSLFLLLLSCIVSAFFIFQPDYDMQAMNALPTTIRFERDTLQLGTIRYGEKRKVTFRFTNTGQTPLLLRDVRPSCGCTGAEWEKRPVAPGETGEIKITFDPNSLGHFLKNIDIVCNIDSGIMKLKLCGNVIE</sequence>
<dbReference type="PANTHER" id="PTHR37833">
    <property type="entry name" value="LIPOPROTEIN-RELATED"/>
    <property type="match status" value="1"/>
</dbReference>
<dbReference type="Gene3D" id="2.60.40.10">
    <property type="entry name" value="Immunoglobulins"/>
    <property type="match status" value="1"/>
</dbReference>